<dbReference type="KEGG" id="erx:ATZ35_14735"/>
<proteinExistence type="predicted"/>
<reference evidence="2" key="1">
    <citation type="submission" date="2015-12" db="EMBL/GenBank/DDBJ databases">
        <authorList>
            <person name="Lauer A."/>
            <person name="Humrighouse B."/>
            <person name="Loparev V."/>
            <person name="Shewmaker P.L."/>
            <person name="Whitney A.M."/>
            <person name="McLaughlin R.W."/>
        </authorList>
    </citation>
    <scope>NUCLEOTIDE SEQUENCE [LARGE SCALE GENOMIC DNA]</scope>
    <source>
        <strain evidence="2">LMG 26678</strain>
    </source>
</reference>
<gene>
    <name evidence="1" type="ORF">ATZ35_14735</name>
</gene>
<dbReference type="RefSeq" id="WP_208927918.1">
    <property type="nucleotide sequence ID" value="NZ_CP013655.1"/>
</dbReference>
<dbReference type="EMBL" id="CP013655">
    <property type="protein sequence ID" value="ALS38356.1"/>
    <property type="molecule type" value="Genomic_DNA"/>
</dbReference>
<dbReference type="STRING" id="118060.ATZ35_14735"/>
<sequence>MNEIKINNFFIRYDTVQTEQCPLKLADQVYIENKPLPRYLIGEATMSFYDFYRADCPDLQESDYRLSEKFQQIIGRFPHTNQQKITLNEHGSYSILDVPVYVDTKDFILAESNPAIYPEFHAKRVPIQSLIPIEEVEAAPVIGYKRKRLYLDGTYGSRVLLENGLETNVQSIQAKLEYVNEMYYFAHYSYAAMVQFLPEYEIASYDQFHEAYGKYIYSFTITKNGQTMPLLWPDYLYHKPENHLEFGLLANTDEARYRLFDRWEANDPITIEILAEGFEDVRFETHLKQPMSFPPKLSKSEYGLGEEICLSLDQGLIKELAEERVLFELFKTKKTSVNGYSLEYKLTENQLVLSGEQFEKPGRYQLKIKSDTYGQLLLLVTIKQEGLVQE</sequence>
<accession>A0A0U2VYL0</accession>
<protein>
    <submittedName>
        <fullName evidence="1">Uncharacterized protein</fullName>
    </submittedName>
</protein>
<keyword evidence="2" id="KW-1185">Reference proteome</keyword>
<dbReference type="Proteomes" id="UP000067523">
    <property type="component" value="Chromosome"/>
</dbReference>
<name>A0A0U2VYL0_9ENTE</name>
<organism evidence="1 2">
    <name type="scientific">Enterococcus rotai</name>
    <dbReference type="NCBI Taxonomy" id="118060"/>
    <lineage>
        <taxon>Bacteria</taxon>
        <taxon>Bacillati</taxon>
        <taxon>Bacillota</taxon>
        <taxon>Bacilli</taxon>
        <taxon>Lactobacillales</taxon>
        <taxon>Enterococcaceae</taxon>
        <taxon>Enterococcus</taxon>
    </lineage>
</organism>
<evidence type="ECO:0000313" key="2">
    <source>
        <dbReference type="Proteomes" id="UP000067523"/>
    </source>
</evidence>
<dbReference type="AlphaFoldDB" id="A0A0U2VYL0"/>
<evidence type="ECO:0000313" key="1">
    <source>
        <dbReference type="EMBL" id="ALS38356.1"/>
    </source>
</evidence>